<keyword evidence="12" id="KW-1185">Reference proteome</keyword>
<evidence type="ECO:0000256" key="2">
    <source>
        <dbReference type="ARBA" id="ARBA00013729"/>
    </source>
</evidence>
<dbReference type="PROSITE" id="PS00829">
    <property type="entry name" value="GREAB_1"/>
    <property type="match status" value="1"/>
</dbReference>
<evidence type="ECO:0000259" key="10">
    <source>
        <dbReference type="Pfam" id="PF03449"/>
    </source>
</evidence>
<organism evidence="11 12">
    <name type="scientific">Lacticaseibacillus sharpeae JCM 1186 = DSM 20505</name>
    <dbReference type="NCBI Taxonomy" id="1291052"/>
    <lineage>
        <taxon>Bacteria</taxon>
        <taxon>Bacillati</taxon>
        <taxon>Bacillota</taxon>
        <taxon>Bacilli</taxon>
        <taxon>Lactobacillales</taxon>
        <taxon>Lactobacillaceae</taxon>
        <taxon>Lacticaseibacillus</taxon>
    </lineage>
</organism>
<dbReference type="PATRIC" id="fig|1291052.5.peg.1177"/>
<dbReference type="AlphaFoldDB" id="A0A0R1ZMF4"/>
<dbReference type="GO" id="GO:0003746">
    <property type="term" value="F:translation elongation factor activity"/>
    <property type="evidence" value="ECO:0007669"/>
    <property type="project" value="UniProtKB-KW"/>
</dbReference>
<comment type="caution">
    <text evidence="11">The sequence shown here is derived from an EMBL/GenBank/DDBJ whole genome shotgun (WGS) entry which is preliminary data.</text>
</comment>
<dbReference type="InterPro" id="IPR018151">
    <property type="entry name" value="TF_GreA/GreB_CS"/>
</dbReference>
<dbReference type="PANTHER" id="PTHR30437:SF4">
    <property type="entry name" value="TRANSCRIPTION ELONGATION FACTOR GREA"/>
    <property type="match status" value="1"/>
</dbReference>
<feature type="domain" description="Transcription elongation factor GreA/GreB N-terminal" evidence="10">
    <location>
        <begin position="8"/>
        <end position="69"/>
    </location>
</feature>
<dbReference type="GO" id="GO:0032784">
    <property type="term" value="P:regulation of DNA-templated transcription elongation"/>
    <property type="evidence" value="ECO:0007669"/>
    <property type="project" value="UniProtKB-UniRule"/>
</dbReference>
<comment type="similarity">
    <text evidence="1 8">Belongs to the GreA/GreB family.</text>
</comment>
<feature type="domain" description="Transcription elongation factor GreA/GreB C-terminal" evidence="9">
    <location>
        <begin position="81"/>
        <end position="154"/>
    </location>
</feature>
<dbReference type="Proteomes" id="UP000051679">
    <property type="component" value="Unassembled WGS sequence"/>
</dbReference>
<evidence type="ECO:0000256" key="6">
    <source>
        <dbReference type="ARBA" id="ARBA00024916"/>
    </source>
</evidence>
<dbReference type="Gene3D" id="1.10.287.180">
    <property type="entry name" value="Transcription elongation factor, GreA/GreB, N-terminal domain"/>
    <property type="match status" value="1"/>
</dbReference>
<dbReference type="InterPro" id="IPR028624">
    <property type="entry name" value="Tscrpt_elong_fac_GreA/B"/>
</dbReference>
<evidence type="ECO:0000256" key="3">
    <source>
        <dbReference type="ARBA" id="ARBA00023015"/>
    </source>
</evidence>
<dbReference type="Pfam" id="PF03449">
    <property type="entry name" value="GreA_GreB_N"/>
    <property type="match status" value="1"/>
</dbReference>
<dbReference type="Pfam" id="PF01272">
    <property type="entry name" value="GreA_GreB"/>
    <property type="match status" value="1"/>
</dbReference>
<dbReference type="PANTHER" id="PTHR30437">
    <property type="entry name" value="TRANSCRIPTION ELONGATION FACTOR GREA"/>
    <property type="match status" value="1"/>
</dbReference>
<keyword evidence="4 8" id="KW-0238">DNA-binding</keyword>
<proteinExistence type="inferred from homology"/>
<accession>A0A0R1ZMF4</accession>
<reference evidence="11 12" key="1">
    <citation type="journal article" date="2015" name="Genome Announc.">
        <title>Expanding the biotechnology potential of lactobacilli through comparative genomics of 213 strains and associated genera.</title>
        <authorList>
            <person name="Sun Z."/>
            <person name="Harris H.M."/>
            <person name="McCann A."/>
            <person name="Guo C."/>
            <person name="Argimon S."/>
            <person name="Zhang W."/>
            <person name="Yang X."/>
            <person name="Jeffery I.B."/>
            <person name="Cooney J.C."/>
            <person name="Kagawa T.F."/>
            <person name="Liu W."/>
            <person name="Song Y."/>
            <person name="Salvetti E."/>
            <person name="Wrobel A."/>
            <person name="Rasinkangas P."/>
            <person name="Parkhill J."/>
            <person name="Rea M.C."/>
            <person name="O'Sullivan O."/>
            <person name="Ritari J."/>
            <person name="Douillard F.P."/>
            <person name="Paul Ross R."/>
            <person name="Yang R."/>
            <person name="Briner A.E."/>
            <person name="Felis G.E."/>
            <person name="de Vos W.M."/>
            <person name="Barrangou R."/>
            <person name="Klaenhammer T.R."/>
            <person name="Caufield P.W."/>
            <person name="Cui Y."/>
            <person name="Zhang H."/>
            <person name="O'Toole P.W."/>
        </authorList>
    </citation>
    <scope>NUCLEOTIDE SEQUENCE [LARGE SCALE GENOMIC DNA]</scope>
    <source>
        <strain evidence="11 12">DSM 20505</strain>
    </source>
</reference>
<dbReference type="InterPro" id="IPR023459">
    <property type="entry name" value="Tscrpt_elong_fac_GreA/B_fam"/>
</dbReference>
<dbReference type="InterPro" id="IPR001437">
    <property type="entry name" value="Tscrpt_elong_fac_GreA/B_C"/>
</dbReference>
<dbReference type="PIRSF" id="PIRSF006092">
    <property type="entry name" value="GreA_GreB"/>
    <property type="match status" value="1"/>
</dbReference>
<comment type="function">
    <text evidence="6 8">Necessary for efficient RNA polymerase transcription elongation past template-encoded arresting sites. The arresting sites in DNA have the property of trapping a certain fraction of elongating RNA polymerases that pass through, resulting in locked ternary complexes. Cleavage of the nascent transcript by cleavage factors such as GreA or GreB allows the resumption of elongation from the new 3'terminus. GreA releases sequences of 2 to 3 nucleotides.</text>
</comment>
<keyword evidence="11" id="KW-0251">Elongation factor</keyword>
<dbReference type="SUPFAM" id="SSF46557">
    <property type="entry name" value="GreA transcript cleavage protein, N-terminal domain"/>
    <property type="match status" value="1"/>
</dbReference>
<keyword evidence="3 8" id="KW-0805">Transcription regulation</keyword>
<dbReference type="HAMAP" id="MF_00105">
    <property type="entry name" value="GreA_GreB"/>
    <property type="match status" value="1"/>
</dbReference>
<evidence type="ECO:0000313" key="12">
    <source>
        <dbReference type="Proteomes" id="UP000051679"/>
    </source>
</evidence>
<evidence type="ECO:0000259" key="9">
    <source>
        <dbReference type="Pfam" id="PF01272"/>
    </source>
</evidence>
<dbReference type="Gene3D" id="3.10.50.30">
    <property type="entry name" value="Transcription elongation factor, GreA/GreB, C-terminal domain"/>
    <property type="match status" value="1"/>
</dbReference>
<sequence length="161" mass="17608">MNMEYFDITPQGMVWLKAEIERCKAKRPALIKRVAAAAALGDRSENAEYTESKRELRHLESRMRYLDKETRYGEQVTVADDGVATLGKTVTVRFSDEADDVDTYNLVGPAEAEISEANLTSVSPLGAAIMGHKVGDTCAVAAPAGTYSVTIEQVQLMGDFE</sequence>
<keyword evidence="5 8" id="KW-0804">Transcription</keyword>
<dbReference type="InterPro" id="IPR036805">
    <property type="entry name" value="Tscrpt_elong_fac_GreA/B_N_sf"/>
</dbReference>
<dbReference type="GO" id="GO:0006354">
    <property type="term" value="P:DNA-templated transcription elongation"/>
    <property type="evidence" value="ECO:0007669"/>
    <property type="project" value="TreeGrafter"/>
</dbReference>
<evidence type="ECO:0000256" key="1">
    <source>
        <dbReference type="ARBA" id="ARBA00008213"/>
    </source>
</evidence>
<evidence type="ECO:0000313" key="11">
    <source>
        <dbReference type="EMBL" id="KRM55653.1"/>
    </source>
</evidence>
<dbReference type="FunFam" id="1.10.287.180:FF:000001">
    <property type="entry name" value="Transcription elongation factor GreA"/>
    <property type="match status" value="1"/>
</dbReference>
<evidence type="ECO:0000256" key="8">
    <source>
        <dbReference type="HAMAP-Rule" id="MF_00105"/>
    </source>
</evidence>
<evidence type="ECO:0000256" key="5">
    <source>
        <dbReference type="ARBA" id="ARBA00023163"/>
    </source>
</evidence>
<keyword evidence="11" id="KW-0648">Protein biosynthesis</keyword>
<dbReference type="InterPro" id="IPR036953">
    <property type="entry name" value="GreA/GreB_C_sf"/>
</dbReference>
<dbReference type="GO" id="GO:0003677">
    <property type="term" value="F:DNA binding"/>
    <property type="evidence" value="ECO:0007669"/>
    <property type="project" value="UniProtKB-UniRule"/>
</dbReference>
<name>A0A0R1ZMF4_9LACO</name>
<dbReference type="EMBL" id="AYYO01000016">
    <property type="protein sequence ID" value="KRM55653.1"/>
    <property type="molecule type" value="Genomic_DNA"/>
</dbReference>
<dbReference type="GO" id="GO:0070063">
    <property type="term" value="F:RNA polymerase binding"/>
    <property type="evidence" value="ECO:0007669"/>
    <property type="project" value="InterPro"/>
</dbReference>
<evidence type="ECO:0000256" key="7">
    <source>
        <dbReference type="ARBA" id="ARBA00030776"/>
    </source>
</evidence>
<dbReference type="InterPro" id="IPR022691">
    <property type="entry name" value="Tscrpt_elong_fac_GreA/B_N"/>
</dbReference>
<dbReference type="SUPFAM" id="SSF54534">
    <property type="entry name" value="FKBP-like"/>
    <property type="match status" value="1"/>
</dbReference>
<gene>
    <name evidence="8" type="primary">greA</name>
    <name evidence="11" type="ORF">FC18_GL001159</name>
</gene>
<protein>
    <recommendedName>
        <fullName evidence="2 8">Transcription elongation factor GreA</fullName>
    </recommendedName>
    <alternativeName>
        <fullName evidence="7 8">Transcript cleavage factor GreA</fullName>
    </alternativeName>
</protein>
<dbReference type="STRING" id="1291052.FC18_GL001159"/>
<evidence type="ECO:0000256" key="4">
    <source>
        <dbReference type="ARBA" id="ARBA00023125"/>
    </source>
</evidence>